<dbReference type="Proteomes" id="UP000018888">
    <property type="component" value="Unassembled WGS sequence"/>
</dbReference>
<evidence type="ECO:0000313" key="1">
    <source>
        <dbReference type="EMBL" id="POG77438.1"/>
    </source>
</evidence>
<gene>
    <name evidence="1" type="ORF">GLOIN_2v792049</name>
</gene>
<dbReference type="EMBL" id="AUPC02000040">
    <property type="protein sequence ID" value="POG77438.1"/>
    <property type="molecule type" value="Genomic_DNA"/>
</dbReference>
<reference evidence="1 2" key="2">
    <citation type="journal article" date="2018" name="New Phytol.">
        <title>High intraspecific genome diversity in the model arbuscular mycorrhizal symbiont Rhizophagus irregularis.</title>
        <authorList>
            <person name="Chen E.C.H."/>
            <person name="Morin E."/>
            <person name="Beaudet D."/>
            <person name="Noel J."/>
            <person name="Yildirir G."/>
            <person name="Ndikumana S."/>
            <person name="Charron P."/>
            <person name="St-Onge C."/>
            <person name="Giorgi J."/>
            <person name="Kruger M."/>
            <person name="Marton T."/>
            <person name="Ropars J."/>
            <person name="Grigoriev I.V."/>
            <person name="Hainaut M."/>
            <person name="Henrissat B."/>
            <person name="Roux C."/>
            <person name="Martin F."/>
            <person name="Corradi N."/>
        </authorList>
    </citation>
    <scope>NUCLEOTIDE SEQUENCE [LARGE SCALE GENOMIC DNA]</scope>
    <source>
        <strain evidence="1 2">DAOM 197198</strain>
    </source>
</reference>
<accession>A0A2P4QIK3</accession>
<evidence type="ECO:0000313" key="2">
    <source>
        <dbReference type="Proteomes" id="UP000018888"/>
    </source>
</evidence>
<comment type="caution">
    <text evidence="1">The sequence shown here is derived from an EMBL/GenBank/DDBJ whole genome shotgun (WGS) entry which is preliminary data.</text>
</comment>
<dbReference type="AlphaFoldDB" id="A0A2P4QIK3"/>
<reference evidence="1 2" key="1">
    <citation type="journal article" date="2013" name="Proc. Natl. Acad. Sci. U.S.A.">
        <title>Genome of an arbuscular mycorrhizal fungus provides insight into the oldest plant symbiosis.</title>
        <authorList>
            <person name="Tisserant E."/>
            <person name="Malbreil M."/>
            <person name="Kuo A."/>
            <person name="Kohler A."/>
            <person name="Symeonidi A."/>
            <person name="Balestrini R."/>
            <person name="Charron P."/>
            <person name="Duensing N."/>
            <person name="Frei Dit Frey N."/>
            <person name="Gianinazzi-Pearson V."/>
            <person name="Gilbert L.B."/>
            <person name="Handa Y."/>
            <person name="Herr J.R."/>
            <person name="Hijri M."/>
            <person name="Koul R."/>
            <person name="Kawaguchi M."/>
            <person name="Krajinski F."/>
            <person name="Lammers P.J."/>
            <person name="Masclaux F.G."/>
            <person name="Murat C."/>
            <person name="Morin E."/>
            <person name="Ndikumana S."/>
            <person name="Pagni M."/>
            <person name="Petitpierre D."/>
            <person name="Requena N."/>
            <person name="Rosikiewicz P."/>
            <person name="Riley R."/>
            <person name="Saito K."/>
            <person name="San Clemente H."/>
            <person name="Shapiro H."/>
            <person name="van Tuinen D."/>
            <person name="Becard G."/>
            <person name="Bonfante P."/>
            <person name="Paszkowski U."/>
            <person name="Shachar-Hill Y.Y."/>
            <person name="Tuskan G.A."/>
            <person name="Young P.W."/>
            <person name="Sanders I.R."/>
            <person name="Henrissat B."/>
            <person name="Rensing S.A."/>
            <person name="Grigoriev I.V."/>
            <person name="Corradi N."/>
            <person name="Roux C."/>
            <person name="Martin F."/>
        </authorList>
    </citation>
    <scope>NUCLEOTIDE SEQUENCE [LARGE SCALE GENOMIC DNA]</scope>
    <source>
        <strain evidence="1 2">DAOM 197198</strain>
    </source>
</reference>
<proteinExistence type="predicted"/>
<name>A0A2P4QIK3_RHIID</name>
<protein>
    <submittedName>
        <fullName evidence="1">Uncharacterized protein</fullName>
    </submittedName>
</protein>
<sequence length="171" mass="19660">MVSRASRDRRAGAMDAPETAEGYHLDWMFTKHDLAKDLPYGREFSLCERTGSRIENERKILSNTLKAQKTLRDMHRTLVEAISVEVVYIGDGFYSSVILADFDIPSTYSELGSIIKVSRIMLQVKKLLNLTVCRFKLMKERAFKEKFASGKVLMNAQSQEYRSPQKTKKKK</sequence>
<keyword evidence="2" id="KW-1185">Reference proteome</keyword>
<organism evidence="1 2">
    <name type="scientific">Rhizophagus irregularis (strain DAOM 181602 / DAOM 197198 / MUCL 43194)</name>
    <name type="common">Arbuscular mycorrhizal fungus</name>
    <name type="synonym">Glomus intraradices</name>
    <dbReference type="NCBI Taxonomy" id="747089"/>
    <lineage>
        <taxon>Eukaryota</taxon>
        <taxon>Fungi</taxon>
        <taxon>Fungi incertae sedis</taxon>
        <taxon>Mucoromycota</taxon>
        <taxon>Glomeromycotina</taxon>
        <taxon>Glomeromycetes</taxon>
        <taxon>Glomerales</taxon>
        <taxon>Glomeraceae</taxon>
        <taxon>Rhizophagus</taxon>
    </lineage>
</organism>
<dbReference type="VEuPathDB" id="FungiDB:RhiirFUN_002580"/>